<dbReference type="SUPFAM" id="SSF51110">
    <property type="entry name" value="alpha-D-mannose-specific plant lectins"/>
    <property type="match status" value="1"/>
</dbReference>
<dbReference type="PROSITE" id="PS00108">
    <property type="entry name" value="PROTEIN_KINASE_ST"/>
    <property type="match status" value="1"/>
</dbReference>
<comment type="catalytic activity">
    <reaction evidence="16 17">
        <text>L-seryl-[protein] + ATP = O-phospho-L-seryl-[protein] + ADP + H(+)</text>
        <dbReference type="Rhea" id="RHEA:17989"/>
        <dbReference type="Rhea" id="RHEA-COMP:9863"/>
        <dbReference type="Rhea" id="RHEA-COMP:11604"/>
        <dbReference type="ChEBI" id="CHEBI:15378"/>
        <dbReference type="ChEBI" id="CHEBI:29999"/>
        <dbReference type="ChEBI" id="CHEBI:30616"/>
        <dbReference type="ChEBI" id="CHEBI:83421"/>
        <dbReference type="ChEBI" id="CHEBI:456216"/>
        <dbReference type="EC" id="2.7.11.1"/>
    </reaction>
</comment>
<keyword evidence="24" id="KW-1185">Reference proteome</keyword>
<dbReference type="SMART" id="SM00108">
    <property type="entry name" value="B_lectin"/>
    <property type="match status" value="1"/>
</dbReference>
<keyword evidence="8 17" id="KW-0418">Kinase</keyword>
<dbReference type="FunFam" id="3.30.200.20:FF:000059">
    <property type="entry name" value="S-receptor-like serine/threonine-protein kinase"/>
    <property type="match status" value="1"/>
</dbReference>
<dbReference type="EC" id="2.7.11.1" evidence="17"/>
<feature type="chain" id="PRO_5029843283" description="Receptor-like serine/threonine-protein kinase" evidence="19">
    <location>
        <begin position="20"/>
        <end position="797"/>
    </location>
</feature>
<dbReference type="Gene3D" id="1.10.510.10">
    <property type="entry name" value="Transferase(Phosphotransferase) domain 1"/>
    <property type="match status" value="1"/>
</dbReference>
<name>A0A7N2KRY7_QUELO</name>
<keyword evidence="4 17" id="KW-0808">Transferase</keyword>
<dbReference type="Gene3D" id="2.90.10.10">
    <property type="entry name" value="Bulb-type lectin domain"/>
    <property type="match status" value="1"/>
</dbReference>
<dbReference type="GO" id="GO:0004674">
    <property type="term" value="F:protein serine/threonine kinase activity"/>
    <property type="evidence" value="ECO:0007669"/>
    <property type="project" value="UniProtKB-KW"/>
</dbReference>
<reference evidence="24" key="1">
    <citation type="journal article" date="2016" name="G3 (Bethesda)">
        <title>First Draft Assembly and Annotation of the Genome of a California Endemic Oak Quercus lobata Nee (Fagaceae).</title>
        <authorList>
            <person name="Sork V.L."/>
            <person name="Fitz-Gibbon S.T."/>
            <person name="Puiu D."/>
            <person name="Crepeau M."/>
            <person name="Gugger P.F."/>
            <person name="Sherman R."/>
            <person name="Stevens K."/>
            <person name="Langley C.H."/>
            <person name="Pellegrini M."/>
            <person name="Salzberg S.L."/>
        </authorList>
    </citation>
    <scope>NUCLEOTIDE SEQUENCE [LARGE SCALE GENOMIC DNA]</scope>
    <source>
        <strain evidence="24">cv. SW786</strain>
    </source>
</reference>
<evidence type="ECO:0000256" key="1">
    <source>
        <dbReference type="ARBA" id="ARBA00004479"/>
    </source>
</evidence>
<evidence type="ECO:0000256" key="3">
    <source>
        <dbReference type="ARBA" id="ARBA00022536"/>
    </source>
</evidence>
<dbReference type="GO" id="GO:0048544">
    <property type="term" value="P:recognition of pollen"/>
    <property type="evidence" value="ECO:0007669"/>
    <property type="project" value="InterPro"/>
</dbReference>
<evidence type="ECO:0000256" key="16">
    <source>
        <dbReference type="ARBA" id="ARBA00048679"/>
    </source>
</evidence>
<keyword evidence="11 18" id="KW-0472">Membrane</keyword>
<evidence type="ECO:0000256" key="17">
    <source>
        <dbReference type="PIRNR" id="PIRNR000641"/>
    </source>
</evidence>
<dbReference type="SUPFAM" id="SSF56112">
    <property type="entry name" value="Protein kinase-like (PK-like)"/>
    <property type="match status" value="1"/>
</dbReference>
<evidence type="ECO:0000256" key="9">
    <source>
        <dbReference type="ARBA" id="ARBA00022840"/>
    </source>
</evidence>
<evidence type="ECO:0000259" key="20">
    <source>
        <dbReference type="PROSITE" id="PS50011"/>
    </source>
</evidence>
<dbReference type="GeneID" id="115974124"/>
<keyword evidence="10 18" id="KW-1133">Transmembrane helix</keyword>
<dbReference type="PANTHER" id="PTHR47974:SF3">
    <property type="entry name" value="RECEPTOR-LIKE SERINE_THREONINE-PROTEIN KINASE"/>
    <property type="match status" value="1"/>
</dbReference>
<dbReference type="CDD" id="cd01098">
    <property type="entry name" value="PAN_AP_plant"/>
    <property type="match status" value="1"/>
</dbReference>
<dbReference type="PIRSF" id="PIRSF000641">
    <property type="entry name" value="SRK"/>
    <property type="match status" value="1"/>
</dbReference>
<dbReference type="Proteomes" id="UP000594261">
    <property type="component" value="Chromosome 2"/>
</dbReference>
<organism evidence="23 24">
    <name type="scientific">Quercus lobata</name>
    <name type="common">Valley oak</name>
    <dbReference type="NCBI Taxonomy" id="97700"/>
    <lineage>
        <taxon>Eukaryota</taxon>
        <taxon>Viridiplantae</taxon>
        <taxon>Streptophyta</taxon>
        <taxon>Embryophyta</taxon>
        <taxon>Tracheophyta</taxon>
        <taxon>Spermatophyta</taxon>
        <taxon>Magnoliopsida</taxon>
        <taxon>eudicotyledons</taxon>
        <taxon>Gunneridae</taxon>
        <taxon>Pentapetalae</taxon>
        <taxon>rosids</taxon>
        <taxon>fabids</taxon>
        <taxon>Fagales</taxon>
        <taxon>Fagaceae</taxon>
        <taxon>Quercus</taxon>
    </lineage>
</organism>
<evidence type="ECO:0000256" key="7">
    <source>
        <dbReference type="ARBA" id="ARBA00022741"/>
    </source>
</evidence>
<comment type="subcellular location">
    <subcellularLocation>
        <location evidence="1">Membrane</location>
        <topology evidence="1">Single-pass type I membrane protein</topology>
    </subcellularLocation>
</comment>
<evidence type="ECO:0000313" key="23">
    <source>
        <dbReference type="EnsemblPlants" id="QL02p003629:mrna:CDS:1"/>
    </source>
</evidence>
<gene>
    <name evidence="23" type="primary">LOC115974124</name>
</gene>
<evidence type="ECO:0000256" key="15">
    <source>
        <dbReference type="ARBA" id="ARBA00047899"/>
    </source>
</evidence>
<dbReference type="PROSITE" id="PS50948">
    <property type="entry name" value="PAN"/>
    <property type="match status" value="1"/>
</dbReference>
<dbReference type="InterPro" id="IPR003609">
    <property type="entry name" value="Pan_app"/>
</dbReference>
<dbReference type="Pfam" id="PF01453">
    <property type="entry name" value="B_lectin"/>
    <property type="match status" value="1"/>
</dbReference>
<keyword evidence="14" id="KW-0325">Glycoprotein</keyword>
<dbReference type="CDD" id="cd00028">
    <property type="entry name" value="B_lectin"/>
    <property type="match status" value="1"/>
</dbReference>
<evidence type="ECO:0000259" key="21">
    <source>
        <dbReference type="PROSITE" id="PS50927"/>
    </source>
</evidence>
<evidence type="ECO:0000313" key="24">
    <source>
        <dbReference type="Proteomes" id="UP000594261"/>
    </source>
</evidence>
<dbReference type="CDD" id="cd14066">
    <property type="entry name" value="STKc_IRAK"/>
    <property type="match status" value="1"/>
</dbReference>
<keyword evidence="9 17" id="KW-0067">ATP-binding</keyword>
<evidence type="ECO:0000256" key="18">
    <source>
        <dbReference type="SAM" id="Phobius"/>
    </source>
</evidence>
<keyword evidence="3" id="KW-0245">EGF-like domain</keyword>
<dbReference type="PROSITE" id="PS50011">
    <property type="entry name" value="PROTEIN_KINASE_DOM"/>
    <property type="match status" value="1"/>
</dbReference>
<comment type="catalytic activity">
    <reaction evidence="15 17">
        <text>L-threonyl-[protein] + ATP = O-phospho-L-threonyl-[protein] + ADP + H(+)</text>
        <dbReference type="Rhea" id="RHEA:46608"/>
        <dbReference type="Rhea" id="RHEA-COMP:11060"/>
        <dbReference type="Rhea" id="RHEA-COMP:11605"/>
        <dbReference type="ChEBI" id="CHEBI:15378"/>
        <dbReference type="ChEBI" id="CHEBI:30013"/>
        <dbReference type="ChEBI" id="CHEBI:30616"/>
        <dbReference type="ChEBI" id="CHEBI:61977"/>
        <dbReference type="ChEBI" id="CHEBI:456216"/>
        <dbReference type="EC" id="2.7.11.1"/>
    </reaction>
</comment>
<keyword evidence="7 17" id="KW-0547">Nucleotide-binding</keyword>
<accession>A0A7N2KRY7</accession>
<dbReference type="OMA" id="DAESHNH"/>
<dbReference type="RefSeq" id="XP_030950199.1">
    <property type="nucleotide sequence ID" value="XM_031094339.1"/>
</dbReference>
<evidence type="ECO:0000256" key="14">
    <source>
        <dbReference type="ARBA" id="ARBA00023180"/>
    </source>
</evidence>
<proteinExistence type="inferred from homology"/>
<keyword evidence="13" id="KW-0675">Receptor</keyword>
<evidence type="ECO:0000256" key="6">
    <source>
        <dbReference type="ARBA" id="ARBA00022729"/>
    </source>
</evidence>
<evidence type="ECO:0000256" key="10">
    <source>
        <dbReference type="ARBA" id="ARBA00022989"/>
    </source>
</evidence>
<dbReference type="OrthoDB" id="619632at2759"/>
<dbReference type="Pfam" id="PF00954">
    <property type="entry name" value="S_locus_glycop"/>
    <property type="match status" value="1"/>
</dbReference>
<dbReference type="Gramene" id="QL02p003629:mrna">
    <property type="protein sequence ID" value="QL02p003629:mrna:CDS:1"/>
    <property type="gene ID" value="QL02p003629"/>
</dbReference>
<evidence type="ECO:0000256" key="8">
    <source>
        <dbReference type="ARBA" id="ARBA00022777"/>
    </source>
</evidence>
<feature type="transmembrane region" description="Helical" evidence="18">
    <location>
        <begin position="456"/>
        <end position="480"/>
    </location>
</feature>
<dbReference type="PROSITE" id="PS50927">
    <property type="entry name" value="BULB_LECTIN"/>
    <property type="match status" value="1"/>
</dbReference>
<dbReference type="Gene3D" id="3.30.200.20">
    <property type="entry name" value="Phosphorylase Kinase, domain 1"/>
    <property type="match status" value="1"/>
</dbReference>
<feature type="domain" description="Protein kinase" evidence="20">
    <location>
        <begin position="513"/>
        <end position="797"/>
    </location>
</feature>
<dbReference type="GO" id="GO:0005524">
    <property type="term" value="F:ATP binding"/>
    <property type="evidence" value="ECO:0007669"/>
    <property type="project" value="UniProtKB-KW"/>
</dbReference>
<feature type="domain" description="Apple" evidence="22">
    <location>
        <begin position="334"/>
        <end position="415"/>
    </location>
</feature>
<dbReference type="FunFam" id="2.90.10.10:FF:000017">
    <property type="entry name" value="Putative receptor protein kinase ZmPK1"/>
    <property type="match status" value="1"/>
</dbReference>
<keyword evidence="6 19" id="KW-0732">Signal</keyword>
<feature type="signal peptide" evidence="19">
    <location>
        <begin position="1"/>
        <end position="19"/>
    </location>
</feature>
<evidence type="ECO:0000256" key="4">
    <source>
        <dbReference type="ARBA" id="ARBA00022679"/>
    </source>
</evidence>
<dbReference type="KEGG" id="qlo:115974124"/>
<dbReference type="InterPro" id="IPR036426">
    <property type="entry name" value="Bulb-type_lectin_dom_sf"/>
</dbReference>
<dbReference type="EnsemblPlants" id="QL02p003629:mrna">
    <property type="protein sequence ID" value="QL02p003629:mrna:CDS:1"/>
    <property type="gene ID" value="QL02p003629"/>
</dbReference>
<evidence type="ECO:0000256" key="12">
    <source>
        <dbReference type="ARBA" id="ARBA00023157"/>
    </source>
</evidence>
<dbReference type="InParanoid" id="A0A7N2KRY7"/>
<dbReference type="InterPro" id="IPR011009">
    <property type="entry name" value="Kinase-like_dom_sf"/>
</dbReference>
<comment type="similarity">
    <text evidence="17">Belongs to the protein kinase superfamily. Ser/Thr protein kinase family.</text>
</comment>
<dbReference type="GO" id="GO:0016020">
    <property type="term" value="C:membrane"/>
    <property type="evidence" value="ECO:0007669"/>
    <property type="project" value="UniProtKB-SubCell"/>
</dbReference>
<dbReference type="InterPro" id="IPR000719">
    <property type="entry name" value="Prot_kinase_dom"/>
</dbReference>
<evidence type="ECO:0000256" key="5">
    <source>
        <dbReference type="ARBA" id="ARBA00022692"/>
    </source>
</evidence>
<evidence type="ECO:0000256" key="2">
    <source>
        <dbReference type="ARBA" id="ARBA00022527"/>
    </source>
</evidence>
<keyword evidence="2 17" id="KW-0723">Serine/threonine-protein kinase</keyword>
<evidence type="ECO:0000256" key="13">
    <source>
        <dbReference type="ARBA" id="ARBA00023170"/>
    </source>
</evidence>
<evidence type="ECO:0000256" key="11">
    <source>
        <dbReference type="ARBA" id="ARBA00023136"/>
    </source>
</evidence>
<evidence type="ECO:0000256" key="19">
    <source>
        <dbReference type="SAM" id="SignalP"/>
    </source>
</evidence>
<reference evidence="23" key="2">
    <citation type="submission" date="2021-01" db="UniProtKB">
        <authorList>
            <consortium name="EnsemblPlants"/>
        </authorList>
    </citation>
    <scope>IDENTIFICATION</scope>
</reference>
<dbReference type="Pfam" id="PF00069">
    <property type="entry name" value="Pkinase"/>
    <property type="match status" value="1"/>
</dbReference>
<dbReference type="PANTHER" id="PTHR47974">
    <property type="entry name" value="OS07G0415500 PROTEIN"/>
    <property type="match status" value="1"/>
</dbReference>
<sequence length="797" mass="89764">MATTILFLLSFALFAPFSSLTPEAMSKGASLSVEDPEVLISPNGVFSAGFYSVGDNAFCFAIWFSKLPSHVDSHANTIVWTANRDQPVNGKSSKLSLLKNGNLILTDAGKFTVWATDTFSLSFVQLFLFNTGNLVLRNTEGVILWESFDFPTDTLLPHQLLTRNTKLVSSRSQTNYSSGFYELFYDNDNLLRLLFNGPDVSSTYWPDPWLVSWEAGRTSYNNSRIAVFNSMGNFSSSDDLTFKSADYGAVLHRRLTLGYDGNLRLYSWEEGKRTWVVSWQAIQKPCTIHGACGANSLCNYVNGSNRKCSCLPGYKMKNRTDWGYGCEPEFDLSCNKNESIFQLLSTVEFYGYDFGFFPNYTFDQCTNLCLEACNCRAFQYTYHEDTGSSNCYPKTLLLNGYRSSDFKGDIYLKLPKSKYNSYVNHAEEFGLVCSNEGTIKLARIYVKNRVNGTVKFMLWFACGVGGLEVLCIFVVGCLLIRTRKCSGADKQGYIIAATGFKKFTYAELKRATKGFTEEIGRGACGAVYKGVLSDKRVVAIKRLNEANQGEGEFLAEISIIGRINHMNLIEMWGYCADGKHRLLVYEYMEHGSLAKNLLAGTLDWEKMFEIAQGTAKGLAYLHEDCLEWVLHCDVKPQNILLDSNYHPKVADFGLSKLQNRGVLPNSIFSKIRGTRGYMAPEWIFNLPITSKVDVYSYGIVVLEMVTGKGPTRSVHDINEGVEIEHERLVTWVREKKNGEVANWIEDIIDPTMVARCDMGKMEILVEMALQCVEEDKDARPTMSQVVEMLLHHENDHH</sequence>
<dbReference type="InterPro" id="IPR000858">
    <property type="entry name" value="S_locus_glycoprot_dom"/>
</dbReference>
<feature type="domain" description="Bulb-type lectin" evidence="21">
    <location>
        <begin position="24"/>
        <end position="149"/>
    </location>
</feature>
<evidence type="ECO:0000259" key="22">
    <source>
        <dbReference type="PROSITE" id="PS50948"/>
    </source>
</evidence>
<dbReference type="FunFam" id="1.10.510.10:FF:000302">
    <property type="entry name" value="Serine/threonine-protein kinase"/>
    <property type="match status" value="1"/>
</dbReference>
<protein>
    <recommendedName>
        <fullName evidence="17">Receptor-like serine/threonine-protein kinase</fullName>
        <ecNumber evidence="17">2.7.11.1</ecNumber>
    </recommendedName>
</protein>
<keyword evidence="12" id="KW-1015">Disulfide bond</keyword>
<dbReference type="Pfam" id="PF08276">
    <property type="entry name" value="PAN_2"/>
    <property type="match status" value="1"/>
</dbReference>
<dbReference type="SMART" id="SM00473">
    <property type="entry name" value="PAN_AP"/>
    <property type="match status" value="1"/>
</dbReference>
<dbReference type="AlphaFoldDB" id="A0A7N2KRY7"/>
<dbReference type="SMART" id="SM00220">
    <property type="entry name" value="S_TKc"/>
    <property type="match status" value="1"/>
</dbReference>
<keyword evidence="5 18" id="KW-0812">Transmembrane</keyword>
<dbReference type="InterPro" id="IPR008271">
    <property type="entry name" value="Ser/Thr_kinase_AS"/>
</dbReference>
<dbReference type="InterPro" id="IPR024171">
    <property type="entry name" value="SRK-like_kinase"/>
</dbReference>
<dbReference type="InterPro" id="IPR001480">
    <property type="entry name" value="Bulb-type_lectin_dom"/>
</dbReference>